<organism evidence="1 2">
    <name type="scientific">Mytilus coruscus</name>
    <name type="common">Sea mussel</name>
    <dbReference type="NCBI Taxonomy" id="42192"/>
    <lineage>
        <taxon>Eukaryota</taxon>
        <taxon>Metazoa</taxon>
        <taxon>Spiralia</taxon>
        <taxon>Lophotrochozoa</taxon>
        <taxon>Mollusca</taxon>
        <taxon>Bivalvia</taxon>
        <taxon>Autobranchia</taxon>
        <taxon>Pteriomorphia</taxon>
        <taxon>Mytilida</taxon>
        <taxon>Mytiloidea</taxon>
        <taxon>Mytilidae</taxon>
        <taxon>Mytilinae</taxon>
        <taxon>Mytilus</taxon>
    </lineage>
</organism>
<reference evidence="1 2" key="1">
    <citation type="submission" date="2020-06" db="EMBL/GenBank/DDBJ databases">
        <authorList>
            <person name="Li R."/>
            <person name="Bekaert M."/>
        </authorList>
    </citation>
    <scope>NUCLEOTIDE SEQUENCE [LARGE SCALE GENOMIC DNA]</scope>
    <source>
        <strain evidence="2">wild</strain>
    </source>
</reference>
<dbReference type="Proteomes" id="UP000507470">
    <property type="component" value="Unassembled WGS sequence"/>
</dbReference>
<protein>
    <recommendedName>
        <fullName evidence="3">Reverse transcriptase zinc-binding domain-containing protein</fullName>
    </recommendedName>
</protein>
<evidence type="ECO:0000313" key="1">
    <source>
        <dbReference type="EMBL" id="CAC5375544.1"/>
    </source>
</evidence>
<accession>A0A6J8AXN3</accession>
<gene>
    <name evidence="1" type="ORF">MCOR_12503</name>
</gene>
<dbReference type="AlphaFoldDB" id="A0A6J8AXN3"/>
<proteinExistence type="predicted"/>
<dbReference type="OrthoDB" id="10329962at2759"/>
<sequence length="306" mass="34594">MIRFLTTSFVPVFDVLSLSTHLGIERDNTSNKSTKLVVKENRIITPRRTVYALMGAGLYGLNGVNPKAAIHLIQTYVIPRLLYGLDVITLTTEDIKNLSTYFRKLLRQIQYLPDRTAKVASHLLLGRITIEIHKQILKTSGNIIRNENSIERKLAIRQLATKSLQSGSWFTKTVEIANIYDLPSPYDTIHNPPGKQLWKNLVNKTVGNHCIKEMINEAQSKSTLARLNYENVEEGQIHNIFKSCGTNPYAITSVSLKAKLATGTIYLQYHRVKFSNGHVSPICQLCAEGNEDILHFIVKCSKLYKK</sequence>
<keyword evidence="2" id="KW-1185">Reference proteome</keyword>
<dbReference type="EMBL" id="CACVKT020002154">
    <property type="protein sequence ID" value="CAC5375544.1"/>
    <property type="molecule type" value="Genomic_DNA"/>
</dbReference>
<name>A0A6J8AXN3_MYTCO</name>
<evidence type="ECO:0008006" key="3">
    <source>
        <dbReference type="Google" id="ProtNLM"/>
    </source>
</evidence>
<evidence type="ECO:0000313" key="2">
    <source>
        <dbReference type="Proteomes" id="UP000507470"/>
    </source>
</evidence>